<dbReference type="Gene3D" id="3.40.50.720">
    <property type="entry name" value="NAD(P)-binding Rossmann-like Domain"/>
    <property type="match status" value="1"/>
</dbReference>
<feature type="domain" description="Fatty acyl-CoA reductase C-terminal" evidence="11">
    <location>
        <begin position="396"/>
        <end position="487"/>
    </location>
</feature>
<evidence type="ECO:0000256" key="10">
    <source>
        <dbReference type="SAM" id="MobiDB-lite"/>
    </source>
</evidence>
<dbReference type="AlphaFoldDB" id="A0AAW0TD51"/>
<dbReference type="CDD" id="cd09071">
    <property type="entry name" value="FAR_C"/>
    <property type="match status" value="1"/>
</dbReference>
<dbReference type="Proteomes" id="UP001487740">
    <property type="component" value="Unassembled WGS sequence"/>
</dbReference>
<reference evidence="13 14" key="1">
    <citation type="submission" date="2023-03" db="EMBL/GenBank/DDBJ databases">
        <title>High-quality genome of Scylla paramamosain provides insights in environmental adaptation.</title>
        <authorList>
            <person name="Zhang L."/>
        </authorList>
    </citation>
    <scope>NUCLEOTIDE SEQUENCE [LARGE SCALE GENOMIC DNA]</scope>
    <source>
        <strain evidence="13">LZ_2023a</strain>
        <tissue evidence="13">Muscle</tissue>
    </source>
</reference>
<comment type="catalytic activity">
    <reaction evidence="8 9">
        <text>a long-chain fatty acyl-CoA + 2 NADPH + 2 H(+) = a long-chain primary fatty alcohol + 2 NADP(+) + CoA</text>
        <dbReference type="Rhea" id="RHEA:52716"/>
        <dbReference type="ChEBI" id="CHEBI:15378"/>
        <dbReference type="ChEBI" id="CHEBI:57287"/>
        <dbReference type="ChEBI" id="CHEBI:57783"/>
        <dbReference type="ChEBI" id="CHEBI:58349"/>
        <dbReference type="ChEBI" id="CHEBI:77396"/>
        <dbReference type="ChEBI" id="CHEBI:83139"/>
        <dbReference type="EC" id="1.2.1.84"/>
    </reaction>
</comment>
<dbReference type="Pfam" id="PF07993">
    <property type="entry name" value="NAD_binding_4"/>
    <property type="match status" value="1"/>
</dbReference>
<dbReference type="Pfam" id="PF03015">
    <property type="entry name" value="Sterile"/>
    <property type="match status" value="1"/>
</dbReference>
<keyword evidence="14" id="KW-1185">Reference proteome</keyword>
<dbReference type="GO" id="GO:0102965">
    <property type="term" value="F:alcohol-forming long-chain fatty acyl-CoA reductase activity"/>
    <property type="evidence" value="ECO:0007669"/>
    <property type="project" value="UniProtKB-EC"/>
</dbReference>
<evidence type="ECO:0000313" key="14">
    <source>
        <dbReference type="Proteomes" id="UP001487740"/>
    </source>
</evidence>
<dbReference type="FunFam" id="3.40.50.720:FF:000143">
    <property type="entry name" value="Fatty acyl-CoA reductase"/>
    <property type="match status" value="1"/>
</dbReference>
<keyword evidence="4" id="KW-0812">Transmembrane</keyword>
<feature type="domain" description="Thioester reductase (TE)" evidence="12">
    <location>
        <begin position="65"/>
        <end position="322"/>
    </location>
</feature>
<evidence type="ECO:0000313" key="13">
    <source>
        <dbReference type="EMBL" id="KAK8384397.1"/>
    </source>
</evidence>
<evidence type="ECO:0000259" key="11">
    <source>
        <dbReference type="Pfam" id="PF03015"/>
    </source>
</evidence>
<dbReference type="GO" id="GO:0005777">
    <property type="term" value="C:peroxisome"/>
    <property type="evidence" value="ECO:0007669"/>
    <property type="project" value="TreeGrafter"/>
</dbReference>
<dbReference type="GO" id="GO:0016020">
    <property type="term" value="C:membrane"/>
    <property type="evidence" value="ECO:0007669"/>
    <property type="project" value="UniProtKB-SubCell"/>
</dbReference>
<dbReference type="InterPro" id="IPR026055">
    <property type="entry name" value="FAR"/>
</dbReference>
<keyword evidence="7" id="KW-0472">Membrane</keyword>
<dbReference type="EC" id="1.2.1.84" evidence="9"/>
<keyword evidence="3 9" id="KW-0444">Lipid biosynthesis</keyword>
<dbReference type="PANTHER" id="PTHR11011">
    <property type="entry name" value="MALE STERILITY PROTEIN 2-RELATED"/>
    <property type="match status" value="1"/>
</dbReference>
<sequence>MPPSARPPVTLALFCPLVPQTPSGDLATSSSSSSSSPPSLLHAGQMSGADSSEIAEWYRGKNVFITGGTGFLGKVLVEKLLRSCPVRRIYLLMRPKRGLDINQRLEDIFNYKLFDNIKKTQPEVVQKVFAVRGDITMEGLGISDEDEARLAEEVNIVFHAAATINFQEPMRVAVNMNMLGNQESCQPCQEDERPSVAGILYEELYPAPIDPSKLIQLTEWLEDDILETLTPRLVSPRPNTYTYTKALAEHLLVSDGARLPIAIVRPSIVCGSWREPMPGWVDNLFAFTGLLVGMSKGVLRSLYIKPGITLDFIPVDFPINLMIVSAWNTAAGRYKPSSVPIFCCSTGSQKPLTSDDLAIHLEKSLRAFPFDSPLWYPDGSAKTNKFMHQIHIYLVNILPAHIADTIMRLLGKKPIAVKLCNKMVKAVGALEYFMLRDWVFHNTRSQCLWDSLTPVDQDEFHFDIDSLDWGEYIETYQKGCKQYIMKEDMKDLDQARRNMRKMHFLHRLLQLVFMYGVWCVISSESATACYSVFFRGAAKLLSLPVLAAAEEFEGEAPLEGADVEDMSAVL</sequence>
<evidence type="ECO:0000256" key="5">
    <source>
        <dbReference type="ARBA" id="ARBA00022989"/>
    </source>
</evidence>
<evidence type="ECO:0000256" key="8">
    <source>
        <dbReference type="ARBA" id="ARBA00052530"/>
    </source>
</evidence>
<keyword evidence="9" id="KW-0560">Oxidoreductase</keyword>
<dbReference type="GO" id="GO:0035336">
    <property type="term" value="P:long-chain fatty-acyl-CoA metabolic process"/>
    <property type="evidence" value="ECO:0007669"/>
    <property type="project" value="TreeGrafter"/>
</dbReference>
<comment type="subcellular location">
    <subcellularLocation>
        <location evidence="1">Membrane</location>
        <topology evidence="1">Multi-pass membrane protein</topology>
    </subcellularLocation>
</comment>
<evidence type="ECO:0000256" key="2">
    <source>
        <dbReference type="ARBA" id="ARBA00005928"/>
    </source>
</evidence>
<evidence type="ECO:0000256" key="6">
    <source>
        <dbReference type="ARBA" id="ARBA00023098"/>
    </source>
</evidence>
<dbReference type="InterPro" id="IPR033640">
    <property type="entry name" value="FAR_C"/>
</dbReference>
<dbReference type="EMBL" id="JARAKH010000035">
    <property type="protein sequence ID" value="KAK8384397.1"/>
    <property type="molecule type" value="Genomic_DNA"/>
</dbReference>
<proteinExistence type="inferred from homology"/>
<accession>A0AAW0TD51</accession>
<comment type="function">
    <text evidence="9">Catalyzes the reduction of fatty acyl-CoA to fatty alcohols.</text>
</comment>
<comment type="caution">
    <text evidence="13">The sequence shown here is derived from an EMBL/GenBank/DDBJ whole genome shotgun (WGS) entry which is preliminary data.</text>
</comment>
<keyword evidence="9" id="KW-0521">NADP</keyword>
<evidence type="ECO:0000256" key="4">
    <source>
        <dbReference type="ARBA" id="ARBA00022692"/>
    </source>
</evidence>
<evidence type="ECO:0000256" key="7">
    <source>
        <dbReference type="ARBA" id="ARBA00023136"/>
    </source>
</evidence>
<keyword evidence="5" id="KW-1133">Transmembrane helix</keyword>
<comment type="similarity">
    <text evidence="2 9">Belongs to the fatty acyl-CoA reductase family.</text>
</comment>
<evidence type="ECO:0000256" key="9">
    <source>
        <dbReference type="RuleBase" id="RU363097"/>
    </source>
</evidence>
<dbReference type="CDD" id="cd05236">
    <property type="entry name" value="FAR-N_SDR_e"/>
    <property type="match status" value="1"/>
</dbReference>
<dbReference type="InterPro" id="IPR036291">
    <property type="entry name" value="NAD(P)-bd_dom_sf"/>
</dbReference>
<evidence type="ECO:0000256" key="3">
    <source>
        <dbReference type="ARBA" id="ARBA00022516"/>
    </source>
</evidence>
<evidence type="ECO:0000259" key="12">
    <source>
        <dbReference type="Pfam" id="PF07993"/>
    </source>
</evidence>
<organism evidence="13 14">
    <name type="scientific">Scylla paramamosain</name>
    <name type="common">Mud crab</name>
    <dbReference type="NCBI Taxonomy" id="85552"/>
    <lineage>
        <taxon>Eukaryota</taxon>
        <taxon>Metazoa</taxon>
        <taxon>Ecdysozoa</taxon>
        <taxon>Arthropoda</taxon>
        <taxon>Crustacea</taxon>
        <taxon>Multicrustacea</taxon>
        <taxon>Malacostraca</taxon>
        <taxon>Eumalacostraca</taxon>
        <taxon>Eucarida</taxon>
        <taxon>Decapoda</taxon>
        <taxon>Pleocyemata</taxon>
        <taxon>Brachyura</taxon>
        <taxon>Eubrachyura</taxon>
        <taxon>Portunoidea</taxon>
        <taxon>Portunidae</taxon>
        <taxon>Portuninae</taxon>
        <taxon>Scylla</taxon>
    </lineage>
</organism>
<keyword evidence="6 9" id="KW-0443">Lipid metabolism</keyword>
<dbReference type="InterPro" id="IPR013120">
    <property type="entry name" value="FAR_NAD-bd"/>
</dbReference>
<feature type="region of interest" description="Disordered" evidence="10">
    <location>
        <begin position="23"/>
        <end position="45"/>
    </location>
</feature>
<name>A0AAW0TD51_SCYPA</name>
<protein>
    <recommendedName>
        <fullName evidence="9">Fatty acyl-CoA reductase</fullName>
        <ecNumber evidence="9">1.2.1.84</ecNumber>
    </recommendedName>
</protein>
<dbReference type="PANTHER" id="PTHR11011:SF116">
    <property type="entry name" value="FATTY ACYL-COA REDUCTASE CG5065-RELATED"/>
    <property type="match status" value="1"/>
</dbReference>
<dbReference type="SUPFAM" id="SSF51735">
    <property type="entry name" value="NAD(P)-binding Rossmann-fold domains"/>
    <property type="match status" value="1"/>
</dbReference>
<evidence type="ECO:0000256" key="1">
    <source>
        <dbReference type="ARBA" id="ARBA00004141"/>
    </source>
</evidence>
<dbReference type="GO" id="GO:0080019">
    <property type="term" value="F:alcohol-forming very long-chain fatty acyl-CoA reductase activity"/>
    <property type="evidence" value="ECO:0007669"/>
    <property type="project" value="InterPro"/>
</dbReference>
<gene>
    <name evidence="13" type="ORF">O3P69_009303</name>
</gene>
<feature type="compositionally biased region" description="Low complexity" evidence="10">
    <location>
        <begin position="29"/>
        <end position="39"/>
    </location>
</feature>